<proteinExistence type="predicted"/>
<dbReference type="Proteomes" id="UP000185674">
    <property type="component" value="Chromosome"/>
</dbReference>
<protein>
    <submittedName>
        <fullName evidence="1">Uncharacterized protein</fullName>
    </submittedName>
</protein>
<dbReference type="EMBL" id="CP016896">
    <property type="protein sequence ID" value="APV36941.1"/>
    <property type="molecule type" value="Genomic_DNA"/>
</dbReference>
<accession>A0A1P8EL42</accession>
<evidence type="ECO:0000313" key="2">
    <source>
        <dbReference type="Proteomes" id="UP000185674"/>
    </source>
</evidence>
<dbReference type="AlphaFoldDB" id="A0A1P8EL42"/>
<gene>
    <name evidence="1" type="ORF">BEN76_13345</name>
</gene>
<dbReference type="RefSeq" id="WP_004941895.1">
    <property type="nucleotide sequence ID" value="NZ_BBNM01000008.1"/>
</dbReference>
<dbReference type="KEGG" id="asol:BEN76_13345"/>
<evidence type="ECO:0000313" key="1">
    <source>
        <dbReference type="EMBL" id="APV36941.1"/>
    </source>
</evidence>
<organism evidence="1 2">
    <name type="scientific">Acinetobacter soli</name>
    <dbReference type="NCBI Taxonomy" id="487316"/>
    <lineage>
        <taxon>Bacteria</taxon>
        <taxon>Pseudomonadati</taxon>
        <taxon>Pseudomonadota</taxon>
        <taxon>Gammaproteobacteria</taxon>
        <taxon>Moraxellales</taxon>
        <taxon>Moraxellaceae</taxon>
        <taxon>Acinetobacter</taxon>
    </lineage>
</organism>
<name>A0A1P8EL42_9GAMM</name>
<sequence>MKELDWKDEAKFFAKIKDRYVDGLDFCRIAYDLFEYVKEHDQHGYELRKRPRNIKELIEEILPISVYIKTKYRLGNYIQVCWTSRTACFDAEIKVLEDTYFLEVTCAVHPKEYLVRELLDKQGYCYAADGVDKSNKVIKSECISYNNSSFIEHFIDLIALRIHKKNSKNYPKNTILIICCELDIIYFSREWSILEEKVKALNIKHNFEEIFIYDNLTEKSFTIN</sequence>
<reference evidence="1 2" key="1">
    <citation type="submission" date="2016-08" db="EMBL/GenBank/DDBJ databases">
        <title>Complete genome sequence of Acinetobacter baylyi strain GFJ2.</title>
        <authorList>
            <person name="Tabata M."/>
            <person name="Kuboki S."/>
            <person name="Gibu N."/>
            <person name="Kinouchi Y."/>
            <person name="Vangnai A."/>
            <person name="Kasai D."/>
            <person name="Fukuda M."/>
        </authorList>
    </citation>
    <scope>NUCLEOTIDE SEQUENCE [LARGE SCALE GENOMIC DNA]</scope>
    <source>
        <strain evidence="1 2">GFJ2</strain>
    </source>
</reference>